<evidence type="ECO:0000313" key="3">
    <source>
        <dbReference type="Proteomes" id="UP000076798"/>
    </source>
</evidence>
<dbReference type="Gene3D" id="1.20.1280.50">
    <property type="match status" value="1"/>
</dbReference>
<evidence type="ECO:0000313" key="2">
    <source>
        <dbReference type="EMBL" id="KZT39681.1"/>
    </source>
</evidence>
<sequence>MPREPPGAQLSLLQLLDALKCRITKEILKEVHKPVMHETDVQFTYRTRQRISSIKRQVMTSLDAVLAPHMNQSLFNRLPDELLSEIFLWNVEACSEPSEWMPIMRVCKRWRRIAQNTPRLWGTVNIRWPRKILHQFLHHHRNAPLHVSIRDDVKWSMDAMTRFSFRARSFIANLDHMESLQIHLPNREYLELYRLLLYRTAPKLKCLEAHAGQIALREGDFSSYLMSKVITKTSMPLLERLSLTGICAPRQANIYSGLKILTLAHQRFSSVDNLADILRATTVLEVLLISDCDFVRDDQNQTQQDIDPLAKTATISLSRLKELTLQRIAPVCLAGTILSAFTIPSSASVTLELCAKASDRLPIFLPAIRTAVHTLITRSPKLIVHIDPTSLEIQFCHPTHPPRFTLRFDWEPPFSLLMGAFDGPWAQLAQNKEVTDVQLTIAEGFEPSLLEWRTMLRSWPALSSIAVHGGCSDHLIMAFDDGQKIICPKLISLDLSGSSLHCERLRLFLRRRRAARLHIDILDLTDSRSLDSTDIWEFIHEVDEFRPHDNLPFFLDPPSSPPYSSEIDHPPQSPSSRLLPSLLDIYSLIRLPAQFRVL</sequence>
<dbReference type="PANTHER" id="PTHR38926">
    <property type="entry name" value="F-BOX DOMAIN CONTAINING PROTEIN, EXPRESSED"/>
    <property type="match status" value="1"/>
</dbReference>
<dbReference type="AlphaFoldDB" id="A0A166EK25"/>
<gene>
    <name evidence="2" type="ORF">SISSUDRAFT_1045179</name>
</gene>
<proteinExistence type="predicted"/>
<name>A0A166EK25_9AGAM</name>
<dbReference type="OrthoDB" id="2269034at2759"/>
<protein>
    <recommendedName>
        <fullName evidence="1">F-box domain-containing protein</fullName>
    </recommendedName>
</protein>
<evidence type="ECO:0000259" key="1">
    <source>
        <dbReference type="Pfam" id="PF12937"/>
    </source>
</evidence>
<dbReference type="InterPro" id="IPR001810">
    <property type="entry name" value="F-box_dom"/>
</dbReference>
<dbReference type="Proteomes" id="UP000076798">
    <property type="component" value="Unassembled WGS sequence"/>
</dbReference>
<dbReference type="STRING" id="1314776.A0A166EK25"/>
<feature type="domain" description="F-box" evidence="1">
    <location>
        <begin position="75"/>
        <end position="126"/>
    </location>
</feature>
<accession>A0A166EK25</accession>
<dbReference type="EMBL" id="KV428042">
    <property type="protein sequence ID" value="KZT39681.1"/>
    <property type="molecule type" value="Genomic_DNA"/>
</dbReference>
<organism evidence="2 3">
    <name type="scientific">Sistotremastrum suecicum HHB10207 ss-3</name>
    <dbReference type="NCBI Taxonomy" id="1314776"/>
    <lineage>
        <taxon>Eukaryota</taxon>
        <taxon>Fungi</taxon>
        <taxon>Dikarya</taxon>
        <taxon>Basidiomycota</taxon>
        <taxon>Agaricomycotina</taxon>
        <taxon>Agaricomycetes</taxon>
        <taxon>Sistotremastrales</taxon>
        <taxon>Sistotremastraceae</taxon>
        <taxon>Sistotremastrum</taxon>
    </lineage>
</organism>
<dbReference type="InterPro" id="IPR036047">
    <property type="entry name" value="F-box-like_dom_sf"/>
</dbReference>
<dbReference type="SUPFAM" id="SSF81383">
    <property type="entry name" value="F-box domain"/>
    <property type="match status" value="1"/>
</dbReference>
<dbReference type="Pfam" id="PF12937">
    <property type="entry name" value="F-box-like"/>
    <property type="match status" value="1"/>
</dbReference>
<keyword evidence="3" id="KW-1185">Reference proteome</keyword>
<dbReference type="PANTHER" id="PTHR38926:SF5">
    <property type="entry name" value="F-BOX AND LEUCINE-RICH REPEAT PROTEIN 6"/>
    <property type="match status" value="1"/>
</dbReference>
<reference evidence="2 3" key="1">
    <citation type="journal article" date="2016" name="Mol. Biol. Evol.">
        <title>Comparative Genomics of Early-Diverging Mushroom-Forming Fungi Provides Insights into the Origins of Lignocellulose Decay Capabilities.</title>
        <authorList>
            <person name="Nagy L.G."/>
            <person name="Riley R."/>
            <person name="Tritt A."/>
            <person name="Adam C."/>
            <person name="Daum C."/>
            <person name="Floudas D."/>
            <person name="Sun H."/>
            <person name="Yadav J.S."/>
            <person name="Pangilinan J."/>
            <person name="Larsson K.H."/>
            <person name="Matsuura K."/>
            <person name="Barry K."/>
            <person name="Labutti K."/>
            <person name="Kuo R."/>
            <person name="Ohm R.A."/>
            <person name="Bhattacharya S.S."/>
            <person name="Shirouzu T."/>
            <person name="Yoshinaga Y."/>
            <person name="Martin F.M."/>
            <person name="Grigoriev I.V."/>
            <person name="Hibbett D.S."/>
        </authorList>
    </citation>
    <scope>NUCLEOTIDE SEQUENCE [LARGE SCALE GENOMIC DNA]</scope>
    <source>
        <strain evidence="2 3">HHB10207 ss-3</strain>
    </source>
</reference>